<organism evidence="1 2">
    <name type="scientific">Caldanaerobius fijiensis DSM 17918</name>
    <dbReference type="NCBI Taxonomy" id="1121256"/>
    <lineage>
        <taxon>Bacteria</taxon>
        <taxon>Bacillati</taxon>
        <taxon>Bacillota</taxon>
        <taxon>Clostridia</taxon>
        <taxon>Thermoanaerobacterales</taxon>
        <taxon>Thermoanaerobacteraceae</taxon>
        <taxon>Caldanaerobius</taxon>
    </lineage>
</organism>
<evidence type="ECO:0000313" key="2">
    <source>
        <dbReference type="Proteomes" id="UP000184088"/>
    </source>
</evidence>
<evidence type="ECO:0000313" key="1">
    <source>
        <dbReference type="EMBL" id="SHF79911.1"/>
    </source>
</evidence>
<name>A0A1M5ELF6_9THEO</name>
<proteinExistence type="predicted"/>
<sequence>MKSYCYFCDKDVEYIVKEEEVHEKLKGVEISYIAKIPYCSECRREIYVAELDDDNIRKAHEKYRKKLNEEVNHIIGFS</sequence>
<dbReference type="EMBL" id="FQVH01000046">
    <property type="protein sequence ID" value="SHF79911.1"/>
    <property type="molecule type" value="Genomic_DNA"/>
</dbReference>
<keyword evidence="2" id="KW-1185">Reference proteome</keyword>
<dbReference type="STRING" id="1121256.SAMN02746089_02570"/>
<evidence type="ECO:0008006" key="3">
    <source>
        <dbReference type="Google" id="ProtNLM"/>
    </source>
</evidence>
<dbReference type="AlphaFoldDB" id="A0A1M5ELF6"/>
<reference evidence="1 2" key="1">
    <citation type="submission" date="2016-11" db="EMBL/GenBank/DDBJ databases">
        <authorList>
            <person name="Jaros S."/>
            <person name="Januszkiewicz K."/>
            <person name="Wedrychowicz H."/>
        </authorList>
    </citation>
    <scope>NUCLEOTIDE SEQUENCE [LARGE SCALE GENOMIC DNA]</scope>
    <source>
        <strain evidence="1 2">DSM 17918</strain>
    </source>
</reference>
<protein>
    <recommendedName>
        <fullName evidence="3">YgiT-type zinc finger domain-containing protein</fullName>
    </recommendedName>
</protein>
<dbReference type="RefSeq" id="WP_073346203.1">
    <property type="nucleotide sequence ID" value="NZ_FQVH01000046.1"/>
</dbReference>
<dbReference type="OrthoDB" id="9799173at2"/>
<dbReference type="Proteomes" id="UP000184088">
    <property type="component" value="Unassembled WGS sequence"/>
</dbReference>
<gene>
    <name evidence="1" type="ORF">SAMN02746089_02570</name>
</gene>
<accession>A0A1M5ELF6</accession>